<evidence type="ECO:0000256" key="4">
    <source>
        <dbReference type="ARBA" id="ARBA00022692"/>
    </source>
</evidence>
<keyword evidence="7 9" id="KW-1133">Transmembrane helix</keyword>
<dbReference type="HAMAP" id="MF_00161">
    <property type="entry name" value="LspA"/>
    <property type="match status" value="1"/>
</dbReference>
<comment type="similarity">
    <text evidence="1 9 10">Belongs to the peptidase A8 family.</text>
</comment>
<comment type="pathway">
    <text evidence="9">Protein modification; lipoprotein biosynthesis (signal peptide cleavage).</text>
</comment>
<comment type="catalytic activity">
    <reaction evidence="9">
        <text>Release of signal peptides from bacterial membrane prolipoproteins. Hydrolyzes -Xaa-Yaa-Zaa-|-(S,diacylglyceryl)Cys-, in which Xaa is hydrophobic (preferably Leu), and Yaa (Ala or Ser) and Zaa (Gly or Ala) have small, neutral side chains.</text>
        <dbReference type="EC" id="3.4.23.36"/>
    </reaction>
</comment>
<protein>
    <recommendedName>
        <fullName evidence="9">Lipoprotein signal peptidase</fullName>
        <ecNumber evidence="9">3.4.23.36</ecNumber>
    </recommendedName>
    <alternativeName>
        <fullName evidence="9">Prolipoprotein signal peptidase</fullName>
    </alternativeName>
    <alternativeName>
        <fullName evidence="9">Signal peptidase II</fullName>
        <shortName evidence="9">SPase II</shortName>
    </alternativeName>
</protein>
<keyword evidence="8 9" id="KW-0472">Membrane</keyword>
<evidence type="ECO:0000313" key="11">
    <source>
        <dbReference type="EMBL" id="BBH20013.1"/>
    </source>
</evidence>
<evidence type="ECO:0000256" key="2">
    <source>
        <dbReference type="ARBA" id="ARBA00022475"/>
    </source>
</evidence>
<dbReference type="PRINTS" id="PR00781">
    <property type="entry name" value="LIPOSIGPTASE"/>
</dbReference>
<reference evidence="11 12" key="1">
    <citation type="submission" date="2018-11" db="EMBL/GenBank/DDBJ databases">
        <title>Complete genome sequence of Paenibacillus baekrokdamisoli strain KCTC 33723.</title>
        <authorList>
            <person name="Kang S.W."/>
            <person name="Lee K.C."/>
            <person name="Kim K.K."/>
            <person name="Kim J.S."/>
            <person name="Kim D.S."/>
            <person name="Ko S.H."/>
            <person name="Yang S.H."/>
            <person name="Lee J.S."/>
        </authorList>
    </citation>
    <scope>NUCLEOTIDE SEQUENCE [LARGE SCALE GENOMIC DNA]</scope>
    <source>
        <strain evidence="11 12">KCTC 33723</strain>
    </source>
</reference>
<dbReference type="UniPathway" id="UPA00665"/>
<evidence type="ECO:0000256" key="8">
    <source>
        <dbReference type="ARBA" id="ARBA00023136"/>
    </source>
</evidence>
<evidence type="ECO:0000313" key="12">
    <source>
        <dbReference type="Proteomes" id="UP000275368"/>
    </source>
</evidence>
<comment type="function">
    <text evidence="9">This protein specifically catalyzes the removal of signal peptides from prolipoproteins.</text>
</comment>
<feature type="transmembrane region" description="Helical" evidence="9">
    <location>
        <begin position="83"/>
        <end position="101"/>
    </location>
</feature>
<accession>A0A3G9J5F8</accession>
<dbReference type="AlphaFoldDB" id="A0A3G9J5F8"/>
<dbReference type="GO" id="GO:0005886">
    <property type="term" value="C:plasma membrane"/>
    <property type="evidence" value="ECO:0007669"/>
    <property type="project" value="UniProtKB-SubCell"/>
</dbReference>
<dbReference type="Proteomes" id="UP000275368">
    <property type="component" value="Chromosome"/>
</dbReference>
<name>A0A3G9J5F8_9BACL</name>
<comment type="subcellular location">
    <subcellularLocation>
        <location evidence="9">Cell membrane</location>
        <topology evidence="9">Multi-pass membrane protein</topology>
    </subcellularLocation>
</comment>
<dbReference type="NCBIfam" id="TIGR00077">
    <property type="entry name" value="lspA"/>
    <property type="match status" value="1"/>
</dbReference>
<evidence type="ECO:0000256" key="9">
    <source>
        <dbReference type="HAMAP-Rule" id="MF_00161"/>
    </source>
</evidence>
<keyword evidence="2 9" id="KW-1003">Cell membrane</keyword>
<feature type="transmembrane region" description="Helical" evidence="9">
    <location>
        <begin position="55"/>
        <end position="74"/>
    </location>
</feature>
<evidence type="ECO:0000256" key="3">
    <source>
        <dbReference type="ARBA" id="ARBA00022670"/>
    </source>
</evidence>
<keyword evidence="6 9" id="KW-0378">Hydrolase</keyword>
<dbReference type="EMBL" id="AP019308">
    <property type="protein sequence ID" value="BBH20013.1"/>
    <property type="molecule type" value="Genomic_DNA"/>
</dbReference>
<dbReference type="EC" id="3.4.23.36" evidence="9"/>
<dbReference type="KEGG" id="pbk:Back11_13580"/>
<evidence type="ECO:0000256" key="7">
    <source>
        <dbReference type="ARBA" id="ARBA00022989"/>
    </source>
</evidence>
<proteinExistence type="inferred from homology"/>
<evidence type="ECO:0000256" key="6">
    <source>
        <dbReference type="ARBA" id="ARBA00022801"/>
    </source>
</evidence>
<organism evidence="11 12">
    <name type="scientific">Paenibacillus baekrokdamisoli</name>
    <dbReference type="NCBI Taxonomy" id="1712516"/>
    <lineage>
        <taxon>Bacteria</taxon>
        <taxon>Bacillati</taxon>
        <taxon>Bacillota</taxon>
        <taxon>Bacilli</taxon>
        <taxon>Bacillales</taxon>
        <taxon>Paenibacillaceae</taxon>
        <taxon>Paenibacillus</taxon>
    </lineage>
</organism>
<keyword evidence="4 9" id="KW-0812">Transmembrane</keyword>
<dbReference type="RefSeq" id="WP_125654760.1">
    <property type="nucleotide sequence ID" value="NZ_AP019308.1"/>
</dbReference>
<dbReference type="GO" id="GO:0006508">
    <property type="term" value="P:proteolysis"/>
    <property type="evidence" value="ECO:0007669"/>
    <property type="project" value="UniProtKB-KW"/>
</dbReference>
<evidence type="ECO:0000256" key="10">
    <source>
        <dbReference type="RuleBase" id="RU004181"/>
    </source>
</evidence>
<dbReference type="PANTHER" id="PTHR33695">
    <property type="entry name" value="LIPOPROTEIN SIGNAL PEPTIDASE"/>
    <property type="match status" value="1"/>
</dbReference>
<dbReference type="InterPro" id="IPR001872">
    <property type="entry name" value="Peptidase_A8"/>
</dbReference>
<dbReference type="Pfam" id="PF01252">
    <property type="entry name" value="Peptidase_A8"/>
    <property type="match status" value="1"/>
</dbReference>
<feature type="active site" evidence="9">
    <location>
        <position position="126"/>
    </location>
</feature>
<evidence type="ECO:0000256" key="1">
    <source>
        <dbReference type="ARBA" id="ARBA00006139"/>
    </source>
</evidence>
<gene>
    <name evidence="9" type="primary">lspA</name>
    <name evidence="11" type="ORF">Back11_13580</name>
</gene>
<dbReference type="GO" id="GO:0004190">
    <property type="term" value="F:aspartic-type endopeptidase activity"/>
    <property type="evidence" value="ECO:0007669"/>
    <property type="project" value="UniProtKB-UniRule"/>
</dbReference>
<evidence type="ECO:0000256" key="5">
    <source>
        <dbReference type="ARBA" id="ARBA00022750"/>
    </source>
</evidence>
<feature type="active site" evidence="9">
    <location>
        <position position="111"/>
    </location>
</feature>
<feature type="transmembrane region" description="Helical" evidence="9">
    <location>
        <begin position="121"/>
        <end position="142"/>
    </location>
</feature>
<comment type="caution">
    <text evidence="9">Lacks conserved residue(s) required for the propagation of feature annotation.</text>
</comment>
<sequence>MRFYIVFFIAILLDQVSKIWVRLHLPTGDSLEIWTGILHFTHYENSGAASSMFQGYGRLFVPVAILAVVFVLYFRRKGHLNRWLLDVGAALFAGGAIGNAIDRVLFNQVTDFIVFQSSNGIMNVADLVLNLAILLLGLDQLLKYWRNRRTRYYHKI</sequence>
<keyword evidence="3 9" id="KW-0645">Protease</keyword>
<keyword evidence="5 9" id="KW-0064">Aspartyl protease</keyword>
<dbReference type="OrthoDB" id="9810259at2"/>
<dbReference type="PANTHER" id="PTHR33695:SF1">
    <property type="entry name" value="LIPOPROTEIN SIGNAL PEPTIDASE"/>
    <property type="match status" value="1"/>
</dbReference>
<keyword evidence="12" id="KW-1185">Reference proteome</keyword>